<name>G2Y247_BOTF4</name>
<dbReference type="HOGENOM" id="CLU_2527177_0_0_1"/>
<protein>
    <submittedName>
        <fullName evidence="1">Uncharacterized protein</fullName>
    </submittedName>
</protein>
<sequence>MEGYLYDCLELGFTTTVCVVLRAGFNSTCNLLFKYSPWLAIDDLIYLPTRQFGTDWPPMFQSACSDIVIYAALSNEPFYAEAAK</sequence>
<proteinExistence type="predicted"/>
<accession>G2Y247</accession>
<dbReference type="EMBL" id="FQ790282">
    <property type="protein sequence ID" value="CCD46737.1"/>
    <property type="molecule type" value="Genomic_DNA"/>
</dbReference>
<organism evidence="1 2">
    <name type="scientific">Botryotinia fuckeliana (strain T4)</name>
    <name type="common">Noble rot fungus</name>
    <name type="synonym">Botrytis cinerea</name>
    <dbReference type="NCBI Taxonomy" id="999810"/>
    <lineage>
        <taxon>Eukaryota</taxon>
        <taxon>Fungi</taxon>
        <taxon>Dikarya</taxon>
        <taxon>Ascomycota</taxon>
        <taxon>Pezizomycotina</taxon>
        <taxon>Leotiomycetes</taxon>
        <taxon>Helotiales</taxon>
        <taxon>Sclerotiniaceae</taxon>
        <taxon>Botrytis</taxon>
    </lineage>
</organism>
<evidence type="ECO:0000313" key="2">
    <source>
        <dbReference type="Proteomes" id="UP000008177"/>
    </source>
</evidence>
<gene>
    <name evidence="1" type="ORF">BofuT4_uP043480.1</name>
</gene>
<dbReference type="InParanoid" id="G2Y247"/>
<dbReference type="Proteomes" id="UP000008177">
    <property type="component" value="Unplaced contigs"/>
</dbReference>
<reference evidence="2" key="1">
    <citation type="journal article" date="2011" name="PLoS Genet.">
        <title>Genomic analysis of the necrotrophic fungal pathogens Sclerotinia sclerotiorum and Botrytis cinerea.</title>
        <authorList>
            <person name="Amselem J."/>
            <person name="Cuomo C.A."/>
            <person name="van Kan J.A."/>
            <person name="Viaud M."/>
            <person name="Benito E.P."/>
            <person name="Couloux A."/>
            <person name="Coutinho P.M."/>
            <person name="de Vries R.P."/>
            <person name="Dyer P.S."/>
            <person name="Fillinger S."/>
            <person name="Fournier E."/>
            <person name="Gout L."/>
            <person name="Hahn M."/>
            <person name="Kohn L."/>
            <person name="Lapalu N."/>
            <person name="Plummer K.M."/>
            <person name="Pradier J.M."/>
            <person name="Quevillon E."/>
            <person name="Sharon A."/>
            <person name="Simon A."/>
            <person name="ten Have A."/>
            <person name="Tudzynski B."/>
            <person name="Tudzynski P."/>
            <person name="Wincker P."/>
            <person name="Andrew M."/>
            <person name="Anthouard V."/>
            <person name="Beever R.E."/>
            <person name="Beffa R."/>
            <person name="Benoit I."/>
            <person name="Bouzid O."/>
            <person name="Brault B."/>
            <person name="Chen Z."/>
            <person name="Choquer M."/>
            <person name="Collemare J."/>
            <person name="Cotton P."/>
            <person name="Danchin E.G."/>
            <person name="Da Silva C."/>
            <person name="Gautier A."/>
            <person name="Giraud C."/>
            <person name="Giraud T."/>
            <person name="Gonzalez C."/>
            <person name="Grossetete S."/>
            <person name="Guldener U."/>
            <person name="Henrissat B."/>
            <person name="Howlett B.J."/>
            <person name="Kodira C."/>
            <person name="Kretschmer M."/>
            <person name="Lappartient A."/>
            <person name="Leroch M."/>
            <person name="Levis C."/>
            <person name="Mauceli E."/>
            <person name="Neuveglise C."/>
            <person name="Oeser B."/>
            <person name="Pearson M."/>
            <person name="Poulain J."/>
            <person name="Poussereau N."/>
            <person name="Quesneville H."/>
            <person name="Rascle C."/>
            <person name="Schumacher J."/>
            <person name="Segurens B."/>
            <person name="Sexton A."/>
            <person name="Silva E."/>
            <person name="Sirven C."/>
            <person name="Soanes D.M."/>
            <person name="Talbot N.J."/>
            <person name="Templeton M."/>
            <person name="Yandava C."/>
            <person name="Yarden O."/>
            <person name="Zeng Q."/>
            <person name="Rollins J.A."/>
            <person name="Lebrun M.H."/>
            <person name="Dickman M."/>
        </authorList>
    </citation>
    <scope>NUCLEOTIDE SEQUENCE [LARGE SCALE GENOMIC DNA]</scope>
    <source>
        <strain evidence="2">T4</strain>
    </source>
</reference>
<dbReference type="AlphaFoldDB" id="G2Y247"/>
<evidence type="ECO:0000313" key="1">
    <source>
        <dbReference type="EMBL" id="CCD46737.1"/>
    </source>
</evidence>